<dbReference type="SUPFAM" id="SSF56954">
    <property type="entry name" value="Outer membrane efflux proteins (OEP)"/>
    <property type="match status" value="1"/>
</dbReference>
<dbReference type="GO" id="GO:0015562">
    <property type="term" value="F:efflux transmembrane transporter activity"/>
    <property type="evidence" value="ECO:0007669"/>
    <property type="project" value="InterPro"/>
</dbReference>
<organism evidence="4 5">
    <name type="scientific">Cellvibrio japonicus (strain Ueda107)</name>
    <name type="common">Pseudomonas fluorescens subsp. cellulosa</name>
    <dbReference type="NCBI Taxonomy" id="498211"/>
    <lineage>
        <taxon>Bacteria</taxon>
        <taxon>Pseudomonadati</taxon>
        <taxon>Pseudomonadota</taxon>
        <taxon>Gammaproteobacteria</taxon>
        <taxon>Cellvibrionales</taxon>
        <taxon>Cellvibrionaceae</taxon>
        <taxon>Cellvibrio</taxon>
    </lineage>
</organism>
<feature type="chain" id="PRO_5002793875" evidence="3">
    <location>
        <begin position="25"/>
        <end position="423"/>
    </location>
</feature>
<feature type="signal peptide" evidence="3">
    <location>
        <begin position="1"/>
        <end position="24"/>
    </location>
</feature>
<dbReference type="Proteomes" id="UP000001036">
    <property type="component" value="Chromosome"/>
</dbReference>
<keyword evidence="2" id="KW-0175">Coiled coil</keyword>
<dbReference type="KEGG" id="cja:CJA_1841"/>
<dbReference type="STRING" id="498211.CJA_1841"/>
<dbReference type="InterPro" id="IPR010131">
    <property type="entry name" value="MdtP/NodT-like"/>
</dbReference>
<dbReference type="HOGENOM" id="CLU_012817_14_2_6"/>
<keyword evidence="3" id="KW-0732">Signal</keyword>
<name>B3PFX6_CELJU</name>
<evidence type="ECO:0000256" key="1">
    <source>
        <dbReference type="ARBA" id="ARBA00007613"/>
    </source>
</evidence>
<evidence type="ECO:0000256" key="3">
    <source>
        <dbReference type="SAM" id="SignalP"/>
    </source>
</evidence>
<protein>
    <submittedName>
        <fullName evidence="4">Cation efflux system protein</fullName>
    </submittedName>
</protein>
<sequence>MRFFSTAITSIAVAFLSYSSSGMAAPSGAIRLDEALKATLEHNPALAGYHFKADALAGEQTTASLRPEYRIAAELENVAGSGDLHGTQSGELTIAVSSVIELGNKRDARAGVVTARQQQLQSEQRLLSLDLLSAVTRQFLLLVAAQEQLAIHKDAAQLARSTQDSLRKLVQAGRLPEAELLRAEAGLARAAIALQQAEQQVRAERLRLSAYWADPTPDFATAQGDLYALIPSIPLTDLESRLDANPDLAVLVSEIDLRSAELREARSHQRADLEWSAGVRRFEETGDSAAVLGLSMPLGASRRGSGAVTTATAQHAGAEQALESARIRLQGELTALYDEQQQAVSELAMLRTRVVPALKRALRETAQGFDVGRYSYLEFTLAQSEFLDAQLAVIDAAQRAQHTRIELERLTGTAITDQHEVTP</sequence>
<evidence type="ECO:0000313" key="4">
    <source>
        <dbReference type="EMBL" id="ACE83188.1"/>
    </source>
</evidence>
<dbReference type="RefSeq" id="WP_012487459.1">
    <property type="nucleotide sequence ID" value="NC_010995.1"/>
</dbReference>
<keyword evidence="5" id="KW-1185">Reference proteome</keyword>
<reference evidence="4 5" key="1">
    <citation type="journal article" date="2008" name="J. Bacteriol.">
        <title>Insights into plant cell wall degradation from the genome sequence of the soil bacterium Cellvibrio japonicus.</title>
        <authorList>
            <person name="Deboy R.T."/>
            <person name="Mongodin E.F."/>
            <person name="Fouts D.E."/>
            <person name="Tailford L.E."/>
            <person name="Khouri H."/>
            <person name="Emerson J.B."/>
            <person name="Mohamoud Y."/>
            <person name="Watkins K."/>
            <person name="Henrissat B."/>
            <person name="Gilbert H.J."/>
            <person name="Nelson K.E."/>
        </authorList>
    </citation>
    <scope>NUCLEOTIDE SEQUENCE [LARGE SCALE GENOMIC DNA]</scope>
    <source>
        <strain evidence="4 5">Ueda107</strain>
    </source>
</reference>
<feature type="coiled-coil region" evidence="2">
    <location>
        <begin position="180"/>
        <end position="207"/>
    </location>
</feature>
<dbReference type="OrthoDB" id="9791261at2"/>
<accession>B3PFX6</accession>
<dbReference type="InterPro" id="IPR003423">
    <property type="entry name" value="OMP_efflux"/>
</dbReference>
<evidence type="ECO:0000313" key="5">
    <source>
        <dbReference type="Proteomes" id="UP000001036"/>
    </source>
</evidence>
<gene>
    <name evidence="4" type="primary">czcC</name>
    <name evidence="4" type="ordered locus">CJA_1841</name>
</gene>
<dbReference type="AlphaFoldDB" id="B3PFX6"/>
<dbReference type="EMBL" id="CP000934">
    <property type="protein sequence ID" value="ACE83188.1"/>
    <property type="molecule type" value="Genomic_DNA"/>
</dbReference>
<dbReference type="PANTHER" id="PTHR30203:SF24">
    <property type="entry name" value="BLR4935 PROTEIN"/>
    <property type="match status" value="1"/>
</dbReference>
<dbReference type="Gene3D" id="1.20.1600.10">
    <property type="entry name" value="Outer membrane efflux proteins (OEP)"/>
    <property type="match status" value="1"/>
</dbReference>
<comment type="similarity">
    <text evidence="1">Belongs to the outer membrane factor (OMF) (TC 1.B.17) family.</text>
</comment>
<proteinExistence type="inferred from homology"/>
<dbReference type="Pfam" id="PF02321">
    <property type="entry name" value="OEP"/>
    <property type="match status" value="1"/>
</dbReference>
<dbReference type="eggNOG" id="COG1538">
    <property type="taxonomic scope" value="Bacteria"/>
</dbReference>
<evidence type="ECO:0000256" key="2">
    <source>
        <dbReference type="SAM" id="Coils"/>
    </source>
</evidence>
<dbReference type="PANTHER" id="PTHR30203">
    <property type="entry name" value="OUTER MEMBRANE CATION EFFLUX PROTEIN"/>
    <property type="match status" value="1"/>
</dbReference>